<evidence type="ECO:0000256" key="1">
    <source>
        <dbReference type="SAM" id="SignalP"/>
    </source>
</evidence>
<accession>A0ABV6A0I3</accession>
<sequence>MRKTARVLAAALLTAGAMGVAASPASAGEKRYEGTTGCFSYSYVQGSWFQASTTVYFHNRCGSDKEFTIYTGNACKNFTTSVKGGDYRSHRVWNCLVTDVWGQS</sequence>
<evidence type="ECO:0000313" key="2">
    <source>
        <dbReference type="EMBL" id="MFB9905779.1"/>
    </source>
</evidence>
<protein>
    <submittedName>
        <fullName evidence="2">Uncharacterized protein</fullName>
    </submittedName>
</protein>
<comment type="caution">
    <text evidence="2">The sequence shown here is derived from an EMBL/GenBank/DDBJ whole genome shotgun (WGS) entry which is preliminary data.</text>
</comment>
<keyword evidence="3" id="KW-1185">Reference proteome</keyword>
<reference evidence="2 3" key="1">
    <citation type="submission" date="2024-09" db="EMBL/GenBank/DDBJ databases">
        <authorList>
            <person name="Sun Q."/>
            <person name="Mori K."/>
        </authorList>
    </citation>
    <scope>NUCLEOTIDE SEQUENCE [LARGE SCALE GENOMIC DNA]</scope>
    <source>
        <strain evidence="2 3">TBRC 7907</strain>
    </source>
</reference>
<dbReference type="RefSeq" id="WP_377853125.1">
    <property type="nucleotide sequence ID" value="NZ_JBHLZU010000015.1"/>
</dbReference>
<organism evidence="2 3">
    <name type="scientific">Allokutzneria oryzae</name>
    <dbReference type="NCBI Taxonomy" id="1378989"/>
    <lineage>
        <taxon>Bacteria</taxon>
        <taxon>Bacillati</taxon>
        <taxon>Actinomycetota</taxon>
        <taxon>Actinomycetes</taxon>
        <taxon>Pseudonocardiales</taxon>
        <taxon>Pseudonocardiaceae</taxon>
        <taxon>Allokutzneria</taxon>
    </lineage>
</organism>
<gene>
    <name evidence="2" type="ORF">ACFFQA_17735</name>
</gene>
<keyword evidence="1" id="KW-0732">Signal</keyword>
<evidence type="ECO:0000313" key="3">
    <source>
        <dbReference type="Proteomes" id="UP001589693"/>
    </source>
</evidence>
<feature type="chain" id="PRO_5045572555" evidence="1">
    <location>
        <begin position="28"/>
        <end position="104"/>
    </location>
</feature>
<proteinExistence type="predicted"/>
<dbReference type="EMBL" id="JBHLZU010000015">
    <property type="protein sequence ID" value="MFB9905779.1"/>
    <property type="molecule type" value="Genomic_DNA"/>
</dbReference>
<feature type="signal peptide" evidence="1">
    <location>
        <begin position="1"/>
        <end position="27"/>
    </location>
</feature>
<name>A0ABV6A0I3_9PSEU</name>
<dbReference type="Proteomes" id="UP001589693">
    <property type="component" value="Unassembled WGS sequence"/>
</dbReference>